<protein>
    <submittedName>
        <fullName evidence="1">Uncharacterized protein</fullName>
    </submittedName>
</protein>
<dbReference type="EMBL" id="JARKNE010000004">
    <property type="protein sequence ID" value="KAK5834896.1"/>
    <property type="molecule type" value="Genomic_DNA"/>
</dbReference>
<gene>
    <name evidence="1" type="ORF">PVK06_010576</name>
</gene>
<proteinExistence type="predicted"/>
<comment type="caution">
    <text evidence="1">The sequence shown here is derived from an EMBL/GenBank/DDBJ whole genome shotgun (WGS) entry which is preliminary data.</text>
</comment>
<evidence type="ECO:0000313" key="2">
    <source>
        <dbReference type="Proteomes" id="UP001358586"/>
    </source>
</evidence>
<reference evidence="1 2" key="1">
    <citation type="submission" date="2023-03" db="EMBL/GenBank/DDBJ databases">
        <title>WGS of Gossypium arboreum.</title>
        <authorList>
            <person name="Yu D."/>
        </authorList>
    </citation>
    <scope>NUCLEOTIDE SEQUENCE [LARGE SCALE GENOMIC DNA]</scope>
    <source>
        <tissue evidence="1">Leaf</tissue>
    </source>
</reference>
<sequence>MLWKRGSTCSCIHSSVMFFKITRLLMVNSAGSSSGSRLLILLIGTARSLGSDFEESTNISREINEAMDL</sequence>
<accession>A0ABR0Q6M3</accession>
<dbReference type="Proteomes" id="UP001358586">
    <property type="component" value="Chromosome 4"/>
</dbReference>
<keyword evidence="2" id="KW-1185">Reference proteome</keyword>
<evidence type="ECO:0000313" key="1">
    <source>
        <dbReference type="EMBL" id="KAK5834896.1"/>
    </source>
</evidence>
<name>A0ABR0Q6M3_GOSAR</name>
<organism evidence="1 2">
    <name type="scientific">Gossypium arboreum</name>
    <name type="common">Tree cotton</name>
    <name type="synonym">Gossypium nanking</name>
    <dbReference type="NCBI Taxonomy" id="29729"/>
    <lineage>
        <taxon>Eukaryota</taxon>
        <taxon>Viridiplantae</taxon>
        <taxon>Streptophyta</taxon>
        <taxon>Embryophyta</taxon>
        <taxon>Tracheophyta</taxon>
        <taxon>Spermatophyta</taxon>
        <taxon>Magnoliopsida</taxon>
        <taxon>eudicotyledons</taxon>
        <taxon>Gunneridae</taxon>
        <taxon>Pentapetalae</taxon>
        <taxon>rosids</taxon>
        <taxon>malvids</taxon>
        <taxon>Malvales</taxon>
        <taxon>Malvaceae</taxon>
        <taxon>Malvoideae</taxon>
        <taxon>Gossypium</taxon>
    </lineage>
</organism>